<evidence type="ECO:0000313" key="2">
    <source>
        <dbReference type="EMBL" id="MFC3153158.1"/>
    </source>
</evidence>
<keyword evidence="1" id="KW-0732">Signal</keyword>
<proteinExistence type="predicted"/>
<feature type="signal peptide" evidence="1">
    <location>
        <begin position="1"/>
        <end position="18"/>
    </location>
</feature>
<evidence type="ECO:0000313" key="3">
    <source>
        <dbReference type="Proteomes" id="UP001595476"/>
    </source>
</evidence>
<gene>
    <name evidence="2" type="ORF">ACFOEK_19120</name>
</gene>
<reference evidence="3" key="1">
    <citation type="journal article" date="2019" name="Int. J. Syst. Evol. Microbiol.">
        <title>The Global Catalogue of Microorganisms (GCM) 10K type strain sequencing project: providing services to taxonomists for standard genome sequencing and annotation.</title>
        <authorList>
            <consortium name="The Broad Institute Genomics Platform"/>
            <consortium name="The Broad Institute Genome Sequencing Center for Infectious Disease"/>
            <person name="Wu L."/>
            <person name="Ma J."/>
        </authorList>
    </citation>
    <scope>NUCLEOTIDE SEQUENCE [LARGE SCALE GENOMIC DNA]</scope>
    <source>
        <strain evidence="3">KCTC 52438</strain>
    </source>
</reference>
<comment type="caution">
    <text evidence="2">The sequence shown here is derived from an EMBL/GenBank/DDBJ whole genome shotgun (WGS) entry which is preliminary data.</text>
</comment>
<feature type="chain" id="PRO_5045101526" evidence="1">
    <location>
        <begin position="19"/>
        <end position="404"/>
    </location>
</feature>
<dbReference type="EMBL" id="JBHRSZ010000007">
    <property type="protein sequence ID" value="MFC3153158.1"/>
    <property type="molecule type" value="Genomic_DNA"/>
</dbReference>
<name>A0ABV7HKL6_9GAMM</name>
<accession>A0ABV7HKL6</accession>
<sequence>MKRPVALLVCSLFSGVVAAELSPMSDDAMSKVDGEGLGIVLEDYSFHAGSEVDASNGAAVFEITGIKTSDGRQVTVKADNFFIGGKGSAEFVDNGDGTSSFVVNPTTVNVGRLNNPVEISQRDGDDIDVRAPNKGVLEIAMPDLVAIDGDPVWTGHTMDPCLKAGAAECAKFDSREAVDGGYRGERIDFGLEINAEFEGSPDSDTPLTLYVKEAVFDGSYIRLWGDETATGSESESDQRNLTLANIRLNMYTPDVLIASCGVDGNTCGDAVHIKHLAMDLIIGVGEIQPAMLSVTSDGNLQLEVEALPAPTAAGQPTRISTILNDQSDAADWAATEKDFYDNYYNDTIPGVKTKSNFYIGDPTISNPTFETAGGLKVGDTYLGTSKIEGLQIQYMKMTTHDIGG</sequence>
<evidence type="ECO:0000256" key="1">
    <source>
        <dbReference type="SAM" id="SignalP"/>
    </source>
</evidence>
<protein>
    <submittedName>
        <fullName evidence="2">Uncharacterized protein</fullName>
    </submittedName>
</protein>
<dbReference type="Proteomes" id="UP001595476">
    <property type="component" value="Unassembled WGS sequence"/>
</dbReference>
<dbReference type="RefSeq" id="WP_386723072.1">
    <property type="nucleotide sequence ID" value="NZ_JBHRSZ010000007.1"/>
</dbReference>
<organism evidence="2 3">
    <name type="scientific">Litoribrevibacter euphylliae</name>
    <dbReference type="NCBI Taxonomy" id="1834034"/>
    <lineage>
        <taxon>Bacteria</taxon>
        <taxon>Pseudomonadati</taxon>
        <taxon>Pseudomonadota</taxon>
        <taxon>Gammaproteobacteria</taxon>
        <taxon>Oceanospirillales</taxon>
        <taxon>Oceanospirillaceae</taxon>
        <taxon>Litoribrevibacter</taxon>
    </lineage>
</organism>
<keyword evidence="3" id="KW-1185">Reference proteome</keyword>